<name>A0A7W5CBL6_9BACL</name>
<dbReference type="Gene3D" id="1.10.260.40">
    <property type="entry name" value="lambda repressor-like DNA-binding domains"/>
    <property type="match status" value="1"/>
</dbReference>
<feature type="domain" description="HTH lacI-type" evidence="4">
    <location>
        <begin position="2"/>
        <end position="56"/>
    </location>
</feature>
<dbReference type="PROSITE" id="PS50932">
    <property type="entry name" value="HTH_LACI_2"/>
    <property type="match status" value="1"/>
</dbReference>
<dbReference type="InterPro" id="IPR046335">
    <property type="entry name" value="LacI/GalR-like_sensor"/>
</dbReference>
<dbReference type="SUPFAM" id="SSF47413">
    <property type="entry name" value="lambda repressor-like DNA-binding domains"/>
    <property type="match status" value="1"/>
</dbReference>
<dbReference type="SUPFAM" id="SSF53822">
    <property type="entry name" value="Periplasmic binding protein-like I"/>
    <property type="match status" value="1"/>
</dbReference>
<reference evidence="5 6" key="1">
    <citation type="submission" date="2020-08" db="EMBL/GenBank/DDBJ databases">
        <title>Genomic Encyclopedia of Type Strains, Phase III (KMG-III): the genomes of soil and plant-associated and newly described type strains.</title>
        <authorList>
            <person name="Whitman W."/>
        </authorList>
    </citation>
    <scope>NUCLEOTIDE SEQUENCE [LARGE SCALE GENOMIC DNA]</scope>
    <source>
        <strain evidence="5 6">CECT 8234</strain>
    </source>
</reference>
<dbReference type="EMBL" id="JACHXW010000018">
    <property type="protein sequence ID" value="MBB3154716.1"/>
    <property type="molecule type" value="Genomic_DNA"/>
</dbReference>
<dbReference type="AlphaFoldDB" id="A0A7W5CBL6"/>
<dbReference type="CDD" id="cd01392">
    <property type="entry name" value="HTH_LacI"/>
    <property type="match status" value="1"/>
</dbReference>
<dbReference type="Pfam" id="PF00356">
    <property type="entry name" value="LacI"/>
    <property type="match status" value="1"/>
</dbReference>
<evidence type="ECO:0000313" key="6">
    <source>
        <dbReference type="Proteomes" id="UP000518605"/>
    </source>
</evidence>
<dbReference type="InterPro" id="IPR000843">
    <property type="entry name" value="HTH_LacI"/>
</dbReference>
<dbReference type="Gene3D" id="3.40.50.2300">
    <property type="match status" value="2"/>
</dbReference>
<evidence type="ECO:0000256" key="1">
    <source>
        <dbReference type="ARBA" id="ARBA00023015"/>
    </source>
</evidence>
<dbReference type="RefSeq" id="WP_183568664.1">
    <property type="nucleotide sequence ID" value="NZ_CBCSLB010000018.1"/>
</dbReference>
<keyword evidence="6" id="KW-1185">Reference proteome</keyword>
<dbReference type="CDD" id="cd06267">
    <property type="entry name" value="PBP1_LacI_sugar_binding-like"/>
    <property type="match status" value="1"/>
</dbReference>
<dbReference type="GO" id="GO:0000976">
    <property type="term" value="F:transcription cis-regulatory region binding"/>
    <property type="evidence" value="ECO:0007669"/>
    <property type="project" value="TreeGrafter"/>
</dbReference>
<proteinExistence type="predicted"/>
<dbReference type="PANTHER" id="PTHR30146">
    <property type="entry name" value="LACI-RELATED TRANSCRIPTIONAL REPRESSOR"/>
    <property type="match status" value="1"/>
</dbReference>
<dbReference type="PANTHER" id="PTHR30146:SF109">
    <property type="entry name" value="HTH-TYPE TRANSCRIPTIONAL REGULATOR GALS"/>
    <property type="match status" value="1"/>
</dbReference>
<protein>
    <submittedName>
        <fullName evidence="5">DNA-binding LacI/PurR family transcriptional regulator</fullName>
    </submittedName>
</protein>
<comment type="caution">
    <text evidence="5">The sequence shown here is derived from an EMBL/GenBank/DDBJ whole genome shotgun (WGS) entry which is preliminary data.</text>
</comment>
<gene>
    <name evidence="5" type="ORF">FHS16_004798</name>
</gene>
<keyword evidence="3" id="KW-0804">Transcription</keyword>
<dbReference type="GO" id="GO:0003700">
    <property type="term" value="F:DNA-binding transcription factor activity"/>
    <property type="evidence" value="ECO:0007669"/>
    <property type="project" value="TreeGrafter"/>
</dbReference>
<dbReference type="SMART" id="SM00354">
    <property type="entry name" value="HTH_LACI"/>
    <property type="match status" value="1"/>
</dbReference>
<dbReference type="InterPro" id="IPR010982">
    <property type="entry name" value="Lambda_DNA-bd_dom_sf"/>
</dbReference>
<keyword evidence="1" id="KW-0805">Transcription regulation</keyword>
<organism evidence="5 6">
    <name type="scientific">Paenibacillus endophyticus</name>
    <dbReference type="NCBI Taxonomy" id="1294268"/>
    <lineage>
        <taxon>Bacteria</taxon>
        <taxon>Bacillati</taxon>
        <taxon>Bacillota</taxon>
        <taxon>Bacilli</taxon>
        <taxon>Bacillales</taxon>
        <taxon>Paenibacillaceae</taxon>
        <taxon>Paenibacillus</taxon>
    </lineage>
</organism>
<dbReference type="InterPro" id="IPR028082">
    <property type="entry name" value="Peripla_BP_I"/>
</dbReference>
<evidence type="ECO:0000259" key="4">
    <source>
        <dbReference type="PROSITE" id="PS50932"/>
    </source>
</evidence>
<sequence>MAKIDDVARLAGVSKGTVSNVFSQKRRTSKSVTEKVLRVSRELNYVPNHIARSLVTKKTMAIGLTIPHGNFFFSVFHNQFINGVVLEASIYGYRVLLDMIPIEEVKTPSLASYPIDGAIVLGPMEQDERINLLHQNQVPFVTVGQIINDGLHEATTVNNDNNRIILDICDYLTGFGHRNLMFLNAGKHMTVSIERTKAFAQAMQKHQIELQPHMVHYKPDIHSDEYMTYGYDETVRMLGERKEKVTAIIADDDRTAFSVLNAINELGLSVPEDISLFVICGDLSMMHQVTPSLTGMDLQPSELGSQSVKQLMHKLGVLEGGYPNHVTVSSKIIERSSCSPVFGGNESVSK</sequence>
<dbReference type="Pfam" id="PF13377">
    <property type="entry name" value="Peripla_BP_3"/>
    <property type="match status" value="1"/>
</dbReference>
<evidence type="ECO:0000256" key="3">
    <source>
        <dbReference type="ARBA" id="ARBA00023163"/>
    </source>
</evidence>
<evidence type="ECO:0000313" key="5">
    <source>
        <dbReference type="EMBL" id="MBB3154716.1"/>
    </source>
</evidence>
<keyword evidence="2 5" id="KW-0238">DNA-binding</keyword>
<dbReference type="Proteomes" id="UP000518605">
    <property type="component" value="Unassembled WGS sequence"/>
</dbReference>
<evidence type="ECO:0000256" key="2">
    <source>
        <dbReference type="ARBA" id="ARBA00023125"/>
    </source>
</evidence>
<accession>A0A7W5CBL6</accession>